<feature type="compositionally biased region" description="Polar residues" evidence="3">
    <location>
        <begin position="61"/>
        <end position="70"/>
    </location>
</feature>
<keyword evidence="6" id="KW-1185">Reference proteome</keyword>
<sequence length="450" mass="47566">MLATPVRNSALDLVFQYEMSYPYQQPSTPYDLDYSTPNSPWPIDTNQQVQQQQHTPGFQPGTPSNLSHSSVAASPAYTMAHLSPAESPAALVHEYAQDRPPAPSFEATRTIQLEERGTRPSAPAFRFESIDGSYYRDREAQQEASPPARRRGASKAPARTGAVGDADETSSSTRPSSGGAGPSRVPHGRLHKQAHPYSRPSGQASPSGTTTGKVVSSGLTTAEGASPGVHDAAVTSAAAPERLPDYDSPLAERSARPSRVGPMVSMGLSGKTAIACPGMSMWRVPSHSEQRAQEAGGEGSGGAATTSTSETSPAAAQSDPKQSTGSAPRAPARPKLLITTDLYLDPNSNEFVVNLELPGVSKDGVHIDMMTCSYTGSRMLVVQAHHRSAVPSSVPYAVRERKIGECKRTIAVPLSTKPEDINAKIEDGLLTITFPGGTPVRHDPQAIAIL</sequence>
<proteinExistence type="inferred from homology"/>
<comment type="similarity">
    <text evidence="1 2">Belongs to the small heat shock protein (HSP20) family.</text>
</comment>
<dbReference type="Gene3D" id="2.60.40.790">
    <property type="match status" value="1"/>
</dbReference>
<reference evidence="5 6" key="1">
    <citation type="submission" date="2021-08" db="EMBL/GenBank/DDBJ databases">
        <title>Draft Genome Sequence of Phanerochaete sordida strain YK-624.</title>
        <authorList>
            <person name="Mori T."/>
            <person name="Dohra H."/>
            <person name="Suzuki T."/>
            <person name="Kawagishi H."/>
            <person name="Hirai H."/>
        </authorList>
    </citation>
    <scope>NUCLEOTIDE SEQUENCE [LARGE SCALE GENOMIC DNA]</scope>
    <source>
        <strain evidence="5 6">YK-624</strain>
    </source>
</reference>
<feature type="region of interest" description="Disordered" evidence="3">
    <location>
        <begin position="113"/>
        <end position="266"/>
    </location>
</feature>
<evidence type="ECO:0000256" key="2">
    <source>
        <dbReference type="RuleBase" id="RU003616"/>
    </source>
</evidence>
<dbReference type="PROSITE" id="PS01031">
    <property type="entry name" value="SHSP"/>
    <property type="match status" value="1"/>
</dbReference>
<organism evidence="5 6">
    <name type="scientific">Phanerochaete sordida</name>
    <dbReference type="NCBI Taxonomy" id="48140"/>
    <lineage>
        <taxon>Eukaryota</taxon>
        <taxon>Fungi</taxon>
        <taxon>Dikarya</taxon>
        <taxon>Basidiomycota</taxon>
        <taxon>Agaricomycotina</taxon>
        <taxon>Agaricomycetes</taxon>
        <taxon>Polyporales</taxon>
        <taxon>Phanerochaetaceae</taxon>
        <taxon>Phanerochaete</taxon>
    </lineage>
</organism>
<gene>
    <name evidence="5" type="ORF">PsYK624_098760</name>
</gene>
<feature type="region of interest" description="Disordered" evidence="3">
    <location>
        <begin position="36"/>
        <end position="70"/>
    </location>
</feature>
<dbReference type="CDD" id="cd06464">
    <property type="entry name" value="ACD_sHsps-like"/>
    <property type="match status" value="1"/>
</dbReference>
<protein>
    <recommendedName>
        <fullName evidence="4">SHSP domain-containing protein</fullName>
    </recommendedName>
</protein>
<dbReference type="OrthoDB" id="1431247at2759"/>
<accession>A0A9P3LFX3</accession>
<dbReference type="Proteomes" id="UP000703269">
    <property type="component" value="Unassembled WGS sequence"/>
</dbReference>
<dbReference type="SUPFAM" id="SSF49764">
    <property type="entry name" value="HSP20-like chaperones"/>
    <property type="match status" value="1"/>
</dbReference>
<dbReference type="EMBL" id="BPQB01000034">
    <property type="protein sequence ID" value="GJE93715.1"/>
    <property type="molecule type" value="Genomic_DNA"/>
</dbReference>
<name>A0A9P3LFX3_9APHY</name>
<evidence type="ECO:0000256" key="3">
    <source>
        <dbReference type="SAM" id="MobiDB-lite"/>
    </source>
</evidence>
<dbReference type="InterPro" id="IPR008978">
    <property type="entry name" value="HSP20-like_chaperone"/>
</dbReference>
<feature type="domain" description="SHSP" evidence="4">
    <location>
        <begin position="333"/>
        <end position="450"/>
    </location>
</feature>
<evidence type="ECO:0000313" key="6">
    <source>
        <dbReference type="Proteomes" id="UP000703269"/>
    </source>
</evidence>
<comment type="caution">
    <text evidence="5">The sequence shown here is derived from an EMBL/GenBank/DDBJ whole genome shotgun (WGS) entry which is preliminary data.</text>
</comment>
<evidence type="ECO:0000313" key="5">
    <source>
        <dbReference type="EMBL" id="GJE93715.1"/>
    </source>
</evidence>
<feature type="compositionally biased region" description="Polar residues" evidence="3">
    <location>
        <begin position="200"/>
        <end position="220"/>
    </location>
</feature>
<evidence type="ECO:0000259" key="4">
    <source>
        <dbReference type="PROSITE" id="PS01031"/>
    </source>
</evidence>
<dbReference type="AlphaFoldDB" id="A0A9P3LFX3"/>
<feature type="compositionally biased region" description="Low complexity" evidence="3">
    <location>
        <begin position="303"/>
        <end position="318"/>
    </location>
</feature>
<dbReference type="Pfam" id="PF00011">
    <property type="entry name" value="HSP20"/>
    <property type="match status" value="1"/>
</dbReference>
<evidence type="ECO:0000256" key="1">
    <source>
        <dbReference type="PROSITE-ProRule" id="PRU00285"/>
    </source>
</evidence>
<dbReference type="InterPro" id="IPR002068">
    <property type="entry name" value="A-crystallin/Hsp20_dom"/>
</dbReference>
<feature type="region of interest" description="Disordered" evidence="3">
    <location>
        <begin position="286"/>
        <end position="332"/>
    </location>
</feature>